<dbReference type="PIRSF" id="PIRSF010631">
    <property type="entry name" value="A-rhamnsds"/>
    <property type="match status" value="1"/>
</dbReference>
<dbReference type="InterPro" id="IPR035398">
    <property type="entry name" value="Bac_rhamnosid_C"/>
</dbReference>
<dbReference type="Pfam" id="PF05592">
    <property type="entry name" value="Bac_rhamnosid"/>
    <property type="match status" value="1"/>
</dbReference>
<reference evidence="9" key="1">
    <citation type="submission" date="2022-01" db="EMBL/GenBank/DDBJ databases">
        <title>PSI-footprinting approach for the identification of protein synthesis inhibitor producers.</title>
        <authorList>
            <person name="Handel F."/>
            <person name="Kulik A."/>
            <person name="Wex K.W."/>
            <person name="Berscheid A."/>
            <person name="Saur J.S."/>
            <person name="Winkler A."/>
            <person name="Wibberg D."/>
            <person name="Kalinowski J."/>
            <person name="Broetz-Oesterhelt H."/>
            <person name="Mast Y."/>
        </authorList>
    </citation>
    <scope>NUCLEOTIDE SEQUENCE</scope>
    <source>
        <strain evidence="9">KNN 49.3e</strain>
    </source>
</reference>
<dbReference type="InterPro" id="IPR013737">
    <property type="entry name" value="Bac_rhamnosid_N"/>
</dbReference>
<evidence type="ECO:0000259" key="5">
    <source>
        <dbReference type="Pfam" id="PF05592"/>
    </source>
</evidence>
<feature type="domain" description="Alpha-L-rhamnosidase six-hairpin glycosidase" evidence="7">
    <location>
        <begin position="404"/>
        <end position="754"/>
    </location>
</feature>
<dbReference type="Pfam" id="PF08531">
    <property type="entry name" value="Bac_rhamnosid_N"/>
    <property type="match status" value="1"/>
</dbReference>
<organism evidence="9 10">
    <name type="scientific">Amycolatopsis thermalba</name>
    <dbReference type="NCBI Taxonomy" id="944492"/>
    <lineage>
        <taxon>Bacteria</taxon>
        <taxon>Bacillati</taxon>
        <taxon>Actinomycetota</taxon>
        <taxon>Actinomycetes</taxon>
        <taxon>Pseudonocardiales</taxon>
        <taxon>Pseudonocardiaceae</taxon>
        <taxon>Amycolatopsis</taxon>
    </lineage>
</organism>
<evidence type="ECO:0000313" key="9">
    <source>
        <dbReference type="EMBL" id="UQS24765.1"/>
    </source>
</evidence>
<evidence type="ECO:0000256" key="4">
    <source>
        <dbReference type="SAM" id="MobiDB-lite"/>
    </source>
</evidence>
<feature type="region of interest" description="Disordered" evidence="4">
    <location>
        <begin position="915"/>
        <end position="938"/>
    </location>
</feature>
<dbReference type="PANTHER" id="PTHR33307:SF6">
    <property type="entry name" value="ALPHA-RHAMNOSIDASE (EUROFUNG)-RELATED"/>
    <property type="match status" value="1"/>
</dbReference>
<dbReference type="InterPro" id="IPR012341">
    <property type="entry name" value="6hp_glycosidase-like_sf"/>
</dbReference>
<evidence type="ECO:0000256" key="2">
    <source>
        <dbReference type="ARBA" id="ARBA00012652"/>
    </source>
</evidence>
<feature type="domain" description="Alpha-L-rhamnosidase C-terminal" evidence="8">
    <location>
        <begin position="756"/>
        <end position="827"/>
    </location>
</feature>
<sequence length="938" mass="103253">MTVANPPRIGLTSEPFAPDPCPPLSWTTTTTAGDWVQAGADLELTTDGTRHTAYVEGDASVLVPWPFAPLVPRQTAHLRVRVHGTDGSRSKWSEPTTVTAGFLAPGEWEARFIGSGAEHPHLLRGTFRLREGVRRALLYATAFGVYDARLNGQRVDDAELKPGWTSYQWRLTYDVSDVTAHLRPGVNELGIELAGGWYTERFGFRDAASRFYQGPPAAAAQLVIEYTDGTTDTVTTGEHWRWARGPVVSASLYQGETYDARRKPDSWRPVALIDVPDVTPEPRCAPPVRVIEHRAVEQVRTTPSGKTIVDFGQNLVGRVRITVSGPAGHTVTLRHAEVLEHGELGTRPLRNAAATDHYTLRGDEVETWEPKWTFHGFRYVEIGNWPGEFDPSAVTASVMHTDMRRTGWFTTNHPLVQRFHDNVVWGMRGNFVSIPTDCPQRDERLGWTGDIQVFAPTASFLYDCDAFLRSWLRDVVAEQRAADGVVPMVVPAVIPQVPGLSEPVAAWGDAITVVPTVLHERFGDREPLESCFTAMAAWVDTVSDRCAGALLWERGIQFGDWLDPDAPPDLPGQAKTDAGIVATAYYFRSADLTARAAVLLGRDDDAHRYGDLARRIAAAFRDAYVTPSGRMMSDAPTAYALTIVFGLVTDERRAALGRRLRELVRAFGYHISTGFVGTPIICDALTATGHADAASRLLTTTECPSWLYPVTMGATTIWERWDSMLEDGSINPGQMTSFNHYALGAVADWLHQHVAGLAPAEPAYRRIRVAPVLLDTLDDAAAWHDTPYGRASAGWRREGDLVRFHVEAPPNTRAEVLLPSGVKYEVGSGIHEWAEPHLRATSARDDLSLDSDLTTVIDDPSAYQAVLGAIRDLDPDRAATFRRTTRWTPGRSLRDPLNKAPLDILDAVDKALRGLPTTSAVPERAEDLAPPDEDDART</sequence>
<feature type="domain" description="Alpha-L-rhamnosidase concanavalin-like" evidence="5">
    <location>
        <begin position="301"/>
        <end position="400"/>
    </location>
</feature>
<dbReference type="Proteomes" id="UP000830158">
    <property type="component" value="Chromosome"/>
</dbReference>
<evidence type="ECO:0000256" key="1">
    <source>
        <dbReference type="ARBA" id="ARBA00001445"/>
    </source>
</evidence>
<gene>
    <name evidence="9" type="ORF">L1857_19035</name>
</gene>
<dbReference type="SUPFAM" id="SSF48208">
    <property type="entry name" value="Six-hairpin glycosidases"/>
    <property type="match status" value="1"/>
</dbReference>
<evidence type="ECO:0000259" key="7">
    <source>
        <dbReference type="Pfam" id="PF17389"/>
    </source>
</evidence>
<dbReference type="InterPro" id="IPR013783">
    <property type="entry name" value="Ig-like_fold"/>
</dbReference>
<protein>
    <recommendedName>
        <fullName evidence="2">alpha-L-rhamnosidase</fullName>
        <ecNumber evidence="2">3.2.1.40</ecNumber>
    </recommendedName>
</protein>
<dbReference type="InterPro" id="IPR008928">
    <property type="entry name" value="6-hairpin_glycosidase_sf"/>
</dbReference>
<accession>A0ABY4NXG1</accession>
<evidence type="ECO:0000259" key="6">
    <source>
        <dbReference type="Pfam" id="PF08531"/>
    </source>
</evidence>
<name>A0ABY4NXG1_9PSEU</name>
<feature type="domain" description="Bacterial alpha-L-rhamnosidase N-terminal" evidence="6">
    <location>
        <begin position="133"/>
        <end position="289"/>
    </location>
</feature>
<evidence type="ECO:0000256" key="3">
    <source>
        <dbReference type="ARBA" id="ARBA00022801"/>
    </source>
</evidence>
<feature type="compositionally biased region" description="Acidic residues" evidence="4">
    <location>
        <begin position="929"/>
        <end position="938"/>
    </location>
</feature>
<dbReference type="Gene3D" id="1.50.10.10">
    <property type="match status" value="1"/>
</dbReference>
<keyword evidence="10" id="KW-1185">Reference proteome</keyword>
<dbReference type="Gene3D" id="2.60.40.10">
    <property type="entry name" value="Immunoglobulins"/>
    <property type="match status" value="1"/>
</dbReference>
<dbReference type="EC" id="3.2.1.40" evidence="2"/>
<dbReference type="Pfam" id="PF25788">
    <property type="entry name" value="Ig_Rha78A_N"/>
    <property type="match status" value="1"/>
</dbReference>
<dbReference type="Pfam" id="PF17389">
    <property type="entry name" value="Bac_rhamnosid6H"/>
    <property type="match status" value="1"/>
</dbReference>
<dbReference type="PANTHER" id="PTHR33307">
    <property type="entry name" value="ALPHA-RHAMNOSIDASE (EUROFUNG)"/>
    <property type="match status" value="1"/>
</dbReference>
<comment type="catalytic activity">
    <reaction evidence="1">
        <text>Hydrolysis of terminal non-reducing alpha-L-rhamnose residues in alpha-L-rhamnosides.</text>
        <dbReference type="EC" id="3.2.1.40"/>
    </reaction>
</comment>
<evidence type="ECO:0000259" key="8">
    <source>
        <dbReference type="Pfam" id="PF17390"/>
    </source>
</evidence>
<dbReference type="Pfam" id="PF17390">
    <property type="entry name" value="Bac_rhamnosid_C"/>
    <property type="match status" value="1"/>
</dbReference>
<dbReference type="RefSeq" id="WP_116111696.1">
    <property type="nucleotide sequence ID" value="NZ_CP091196.1"/>
</dbReference>
<keyword evidence="3 9" id="KW-0378">Hydrolase</keyword>
<evidence type="ECO:0000313" key="10">
    <source>
        <dbReference type="Proteomes" id="UP000830158"/>
    </source>
</evidence>
<dbReference type="EMBL" id="CP091196">
    <property type="protein sequence ID" value="UQS24765.1"/>
    <property type="molecule type" value="Genomic_DNA"/>
</dbReference>
<proteinExistence type="predicted"/>
<dbReference type="Gene3D" id="2.60.120.260">
    <property type="entry name" value="Galactose-binding domain-like"/>
    <property type="match status" value="2"/>
</dbReference>
<feature type="region of interest" description="Disordered" evidence="4">
    <location>
        <begin position="1"/>
        <end position="25"/>
    </location>
</feature>
<dbReference type="InterPro" id="IPR016007">
    <property type="entry name" value="Alpha_rhamnosid"/>
</dbReference>
<dbReference type="InterPro" id="IPR035396">
    <property type="entry name" value="Bac_rhamnosid6H"/>
</dbReference>
<dbReference type="GO" id="GO:0016787">
    <property type="term" value="F:hydrolase activity"/>
    <property type="evidence" value="ECO:0007669"/>
    <property type="project" value="UniProtKB-KW"/>
</dbReference>
<dbReference type="Gene3D" id="2.60.420.10">
    <property type="entry name" value="Maltose phosphorylase, domain 3"/>
    <property type="match status" value="1"/>
</dbReference>
<dbReference type="InterPro" id="IPR008902">
    <property type="entry name" value="Rhamnosid_concanavalin"/>
</dbReference>